<dbReference type="Proteomes" id="UP000037784">
    <property type="component" value="Unassembled WGS sequence"/>
</dbReference>
<dbReference type="Pfam" id="PF00472">
    <property type="entry name" value="RF-1"/>
    <property type="match status" value="1"/>
</dbReference>
<evidence type="ECO:0000313" key="15">
    <source>
        <dbReference type="Proteomes" id="UP000050502"/>
    </source>
</evidence>
<dbReference type="SMART" id="SM00937">
    <property type="entry name" value="PCRF"/>
    <property type="match status" value="1"/>
</dbReference>
<dbReference type="InterPro" id="IPR005139">
    <property type="entry name" value="PCRF"/>
</dbReference>
<evidence type="ECO:0000256" key="4">
    <source>
        <dbReference type="ARBA" id="ARBA00022481"/>
    </source>
</evidence>
<keyword evidence="9" id="KW-0175">Coiled coil</keyword>
<keyword evidence="5 8" id="KW-0963">Cytoplasm</keyword>
<dbReference type="EMBL" id="BBZA01000015">
    <property type="protein sequence ID" value="GAP61859.1"/>
    <property type="molecule type" value="Genomic_DNA"/>
</dbReference>
<dbReference type="FunCoup" id="A0A0M8K757">
    <property type="interactions" value="431"/>
</dbReference>
<dbReference type="InterPro" id="IPR045853">
    <property type="entry name" value="Pep_chain_release_fac_I_sf"/>
</dbReference>
<evidence type="ECO:0000256" key="9">
    <source>
        <dbReference type="SAM" id="Coils"/>
    </source>
</evidence>
<evidence type="ECO:0000256" key="2">
    <source>
        <dbReference type="ARBA" id="ARBA00004496"/>
    </source>
</evidence>
<comment type="caution">
    <text evidence="12">The sequence shown here is derived from an EMBL/GenBank/DDBJ whole genome shotgun (WGS) entry which is preliminary data.</text>
</comment>
<comment type="function">
    <text evidence="1 8">Peptide chain release factor 1 directs the termination of translation in response to the peptide chain termination codons UAG and UAA.</text>
</comment>
<dbReference type="FunFam" id="3.30.70.1660:FF:000002">
    <property type="entry name" value="Peptide chain release factor 1"/>
    <property type="match status" value="1"/>
</dbReference>
<comment type="similarity">
    <text evidence="3 8">Belongs to the prokaryotic/mitochondrial release factor family.</text>
</comment>
<dbReference type="Pfam" id="PF03462">
    <property type="entry name" value="PCRF"/>
    <property type="match status" value="1"/>
</dbReference>
<feature type="modified residue" description="N5-methylglutamine" evidence="8">
    <location>
        <position position="233"/>
    </location>
</feature>
<dbReference type="InterPro" id="IPR004373">
    <property type="entry name" value="RF-1"/>
</dbReference>
<dbReference type="AlphaFoldDB" id="A0A0M8K757"/>
<evidence type="ECO:0000256" key="7">
    <source>
        <dbReference type="ARBA" id="ARBA00050039"/>
    </source>
</evidence>
<comment type="subcellular location">
    <subcellularLocation>
        <location evidence="2 8">Cytoplasm</location>
    </subcellularLocation>
</comment>
<evidence type="ECO:0000256" key="1">
    <source>
        <dbReference type="ARBA" id="ARBA00002986"/>
    </source>
</evidence>
<dbReference type="InterPro" id="IPR000352">
    <property type="entry name" value="Pep_chain_release_fac_I"/>
</dbReference>
<feature type="coiled-coil region" evidence="9">
    <location>
        <begin position="44"/>
        <end position="94"/>
    </location>
</feature>
<dbReference type="PROSITE" id="PS00745">
    <property type="entry name" value="RF_PROK_I"/>
    <property type="match status" value="1"/>
</dbReference>
<keyword evidence="14" id="KW-1185">Reference proteome</keyword>
<accession>A0A0M8K757</accession>
<evidence type="ECO:0000313" key="12">
    <source>
        <dbReference type="EMBL" id="GAP61859.1"/>
    </source>
</evidence>
<keyword evidence="4 8" id="KW-0488">Methylation</keyword>
<dbReference type="Gene3D" id="6.10.140.1950">
    <property type="match status" value="1"/>
</dbReference>
<dbReference type="Gene3D" id="3.30.70.1660">
    <property type="match status" value="2"/>
</dbReference>
<feature type="region of interest" description="Disordered" evidence="10">
    <location>
        <begin position="284"/>
        <end position="309"/>
    </location>
</feature>
<keyword evidence="6 8" id="KW-0648">Protein biosynthesis</keyword>
<evidence type="ECO:0000256" key="8">
    <source>
        <dbReference type="HAMAP-Rule" id="MF_00093"/>
    </source>
</evidence>
<dbReference type="Proteomes" id="UP000050502">
    <property type="component" value="Unassembled WGS sequence"/>
</dbReference>
<dbReference type="Gene3D" id="3.30.160.20">
    <property type="match status" value="1"/>
</dbReference>
<evidence type="ECO:0000256" key="5">
    <source>
        <dbReference type="ARBA" id="ARBA00022490"/>
    </source>
</evidence>
<dbReference type="OrthoDB" id="9806673at2"/>
<evidence type="ECO:0000313" key="13">
    <source>
        <dbReference type="EMBL" id="KPL87959.1"/>
    </source>
</evidence>
<evidence type="ECO:0000259" key="11">
    <source>
        <dbReference type="PROSITE" id="PS00745"/>
    </source>
</evidence>
<dbReference type="RefSeq" id="WP_054491791.1">
    <property type="nucleotide sequence ID" value="NZ_BBZA01000015.1"/>
</dbReference>
<gene>
    <name evidence="8 12" type="primary">prfA</name>
    <name evidence="12" type="ORF">ARMA_0282</name>
    <name evidence="13" type="ORF">SE16_10575</name>
</gene>
<dbReference type="GO" id="GO:0005829">
    <property type="term" value="C:cytosol"/>
    <property type="evidence" value="ECO:0007669"/>
    <property type="project" value="UniProtKB-ARBA"/>
</dbReference>
<dbReference type="NCBIfam" id="TIGR00019">
    <property type="entry name" value="prfA"/>
    <property type="match status" value="1"/>
</dbReference>
<dbReference type="SUPFAM" id="SSF75620">
    <property type="entry name" value="Release factor"/>
    <property type="match status" value="1"/>
</dbReference>
<dbReference type="EMBL" id="LGKN01000005">
    <property type="protein sequence ID" value="KPL87959.1"/>
    <property type="molecule type" value="Genomic_DNA"/>
</dbReference>
<dbReference type="InParanoid" id="A0A0M8K757"/>
<evidence type="ECO:0000313" key="14">
    <source>
        <dbReference type="Proteomes" id="UP000037784"/>
    </source>
</evidence>
<dbReference type="FunFam" id="3.30.70.1660:FF:000004">
    <property type="entry name" value="Peptide chain release factor 1"/>
    <property type="match status" value="1"/>
</dbReference>
<name>A0A0M8K757_9CHLR</name>
<sequence length="360" mass="40953">MIEKVEQIVARYNELTHLMSQPEIATDPDRLREYGQEAASLEPLVALHREYREVERALNDARAMLEEDLDDEMEALVREEIRQLEEKLEQLTEAIKVELLPKDPNDEKDVILEIRAGAGGDEAALFAADLARMYTRYAEKQGWKTEVISANETGIGGYKEIIMEIKGRGAYSRLKYESGVHRVQRVPATESSGRIHTSTATVAVLPEMDEVEVEINPEDLRIDVFRSGGHGGQSVNTTDSAVRITHIPTGIVVTSQDERSQLQNRQRAMKVLRARLYELEQRKRQEEISSARRSQVGTGERSEKIRTYNFPQNRVTDHRIGLTLYKLDQVLDGDLDEFIDELATTDQARRLAELEAEEHA</sequence>
<dbReference type="NCBIfam" id="NF001859">
    <property type="entry name" value="PRK00591.1"/>
    <property type="match status" value="1"/>
</dbReference>
<dbReference type="FunFam" id="3.30.160.20:FF:000004">
    <property type="entry name" value="Peptide chain release factor 1"/>
    <property type="match status" value="1"/>
</dbReference>
<dbReference type="STRING" id="872965.SE16_10575"/>
<dbReference type="PANTHER" id="PTHR43804:SF7">
    <property type="entry name" value="LD18447P"/>
    <property type="match status" value="1"/>
</dbReference>
<reference evidence="13 15" key="2">
    <citation type="submission" date="2015-07" db="EMBL/GenBank/DDBJ databases">
        <title>Whole genome sequence of Ardenticatena maritima DSM 23922.</title>
        <authorList>
            <person name="Hemp J."/>
            <person name="Ward L.M."/>
            <person name="Pace L.A."/>
            <person name="Fischer W.W."/>
        </authorList>
    </citation>
    <scope>NUCLEOTIDE SEQUENCE [LARGE SCALE GENOMIC DNA]</scope>
    <source>
        <strain evidence="13 15">110S</strain>
    </source>
</reference>
<proteinExistence type="inferred from homology"/>
<comment type="PTM">
    <text evidence="8">Methylated by PrmC. Methylation increases the termination efficiency of RF1.</text>
</comment>
<dbReference type="HAMAP" id="MF_00093">
    <property type="entry name" value="Rel_fac_1"/>
    <property type="match status" value="1"/>
</dbReference>
<evidence type="ECO:0000256" key="10">
    <source>
        <dbReference type="SAM" id="MobiDB-lite"/>
    </source>
</evidence>
<feature type="domain" description="Prokaryotic-type class I peptide chain release factors" evidence="11">
    <location>
        <begin position="226"/>
        <end position="242"/>
    </location>
</feature>
<evidence type="ECO:0000256" key="3">
    <source>
        <dbReference type="ARBA" id="ARBA00010835"/>
    </source>
</evidence>
<reference evidence="12 14" key="1">
    <citation type="journal article" date="2015" name="Genome Announc.">
        <title>Draft Genome Sequence of a Heterotrophic Facultative Anaerobic Thermophilic Bacterium, Ardenticatena maritima Strain 110ST.</title>
        <authorList>
            <person name="Kawaichi S."/>
            <person name="Yoshida T."/>
            <person name="Sako Y."/>
            <person name="Nakamura R."/>
        </authorList>
    </citation>
    <scope>NUCLEOTIDE SEQUENCE [LARGE SCALE GENOMIC DNA]</scope>
    <source>
        <strain evidence="12 14">110S</strain>
    </source>
</reference>
<reference evidence="14" key="3">
    <citation type="submission" date="2015-08" db="EMBL/GenBank/DDBJ databases">
        <title>Draft Genome Sequence of a Heterotrophic Facultative Anaerobic Bacterium Ardenticatena maritima Strain 110S.</title>
        <authorList>
            <person name="Kawaichi S."/>
            <person name="Yoshida T."/>
            <person name="Sako Y."/>
            <person name="Nakamura R."/>
        </authorList>
    </citation>
    <scope>NUCLEOTIDE SEQUENCE [LARGE SCALE GENOMIC DNA]</scope>
    <source>
        <strain evidence="14">110S</strain>
    </source>
</reference>
<dbReference type="PANTHER" id="PTHR43804">
    <property type="entry name" value="LD18447P"/>
    <property type="match status" value="1"/>
</dbReference>
<organism evidence="12 14">
    <name type="scientific">Ardenticatena maritima</name>
    <dbReference type="NCBI Taxonomy" id="872965"/>
    <lineage>
        <taxon>Bacteria</taxon>
        <taxon>Bacillati</taxon>
        <taxon>Chloroflexota</taxon>
        <taxon>Ardenticatenia</taxon>
        <taxon>Ardenticatenales</taxon>
        <taxon>Ardenticatenaceae</taxon>
        <taxon>Ardenticatena</taxon>
    </lineage>
</organism>
<evidence type="ECO:0000256" key="6">
    <source>
        <dbReference type="ARBA" id="ARBA00022917"/>
    </source>
</evidence>
<protein>
    <recommendedName>
        <fullName evidence="7 8">Peptide chain release factor 1</fullName>
        <shortName evidence="8">RF-1</shortName>
    </recommendedName>
</protein>
<dbReference type="GO" id="GO:0016149">
    <property type="term" value="F:translation release factor activity, codon specific"/>
    <property type="evidence" value="ECO:0007669"/>
    <property type="project" value="UniProtKB-UniRule"/>
</dbReference>
<dbReference type="PATRIC" id="fig|872965.6.peg.2169"/>
<dbReference type="InterPro" id="IPR050057">
    <property type="entry name" value="Prokaryotic/Mito_RF"/>
</dbReference>